<reference evidence="3 4" key="1">
    <citation type="journal article" date="2012" name="J. Bacteriol.">
        <title>Complete Genome Sequence of the Fruiting Myxobacterium Corallococcus coralloides DSM 2259.</title>
        <authorList>
            <person name="Huntley S."/>
            <person name="Zhang Y."/>
            <person name="Treuner-Lange A."/>
            <person name="Kneip S."/>
            <person name="Sensen C.W."/>
            <person name="Sogaard-Andersen L."/>
        </authorList>
    </citation>
    <scope>NUCLEOTIDE SEQUENCE [LARGE SCALE GENOMIC DNA]</scope>
    <source>
        <strain evidence="4">ATCC 25202 / DSM 2259 / NBRC 100086 / M2</strain>
    </source>
</reference>
<evidence type="ECO:0000259" key="2">
    <source>
        <dbReference type="Pfam" id="PF12158"/>
    </source>
</evidence>
<dbReference type="KEGG" id="ccx:COCOR_04618"/>
<dbReference type="Pfam" id="PF12158">
    <property type="entry name" value="DUF3592"/>
    <property type="match status" value="1"/>
</dbReference>
<sequence>MWMRNLLMILTFGGLFFGVIFGIGAWMIHSSAQAFLARPTVQGRVLEMAVEMGYSKSRYWRVKARYAYEVDGQSYVGETLSNETPRELLLWNPQPSPALTRYVERYPVGSTVTVRYNPKEPRRSLLEVNPDAARGPALAAGIALLVAVLSLVGQRFVR</sequence>
<reference evidence="4" key="2">
    <citation type="submission" date="2012-03" db="EMBL/GenBank/DDBJ databases">
        <title>Genome sequence of the fruiting myxobacterium Corallococcus coralloides DSM 2259.</title>
        <authorList>
            <person name="Huntley S."/>
            <person name="Zhang Y."/>
            <person name="Treuner-Lange A."/>
            <person name="Sensen C.W."/>
            <person name="Sogaard-Andersen L."/>
        </authorList>
    </citation>
    <scope>NUCLEOTIDE SEQUENCE [LARGE SCALE GENOMIC DNA]</scope>
    <source>
        <strain evidence="4">ATCC 25202 / DSM 2259 / NBRC 100086 / M2</strain>
    </source>
</reference>
<protein>
    <recommendedName>
        <fullName evidence="2">DUF3592 domain-containing protein</fullName>
    </recommendedName>
</protein>
<feature type="transmembrane region" description="Helical" evidence="1">
    <location>
        <begin position="137"/>
        <end position="157"/>
    </location>
</feature>
<keyword evidence="1" id="KW-1133">Transmembrane helix</keyword>
<dbReference type="InterPro" id="IPR021994">
    <property type="entry name" value="DUF3592"/>
</dbReference>
<feature type="transmembrane region" description="Helical" evidence="1">
    <location>
        <begin position="7"/>
        <end position="28"/>
    </location>
</feature>
<name>H8MI36_CORCM</name>
<proteinExistence type="predicted"/>
<evidence type="ECO:0000313" key="3">
    <source>
        <dbReference type="EMBL" id="AFE05927.1"/>
    </source>
</evidence>
<dbReference type="InParanoid" id="H8MI36"/>
<keyword evidence="4" id="KW-1185">Reference proteome</keyword>
<accession>H8MI36</accession>
<feature type="domain" description="DUF3592" evidence="2">
    <location>
        <begin position="41"/>
        <end position="128"/>
    </location>
</feature>
<dbReference type="Proteomes" id="UP000007587">
    <property type="component" value="Chromosome"/>
</dbReference>
<organism evidence="3 4">
    <name type="scientific">Corallococcus coralloides (strain ATCC 25202 / DSM 2259 / NBRC 100086 / M2)</name>
    <name type="common">Myxococcus coralloides</name>
    <dbReference type="NCBI Taxonomy" id="1144275"/>
    <lineage>
        <taxon>Bacteria</taxon>
        <taxon>Pseudomonadati</taxon>
        <taxon>Myxococcota</taxon>
        <taxon>Myxococcia</taxon>
        <taxon>Myxococcales</taxon>
        <taxon>Cystobacterineae</taxon>
        <taxon>Myxococcaceae</taxon>
        <taxon>Corallococcus</taxon>
    </lineage>
</organism>
<gene>
    <name evidence="3" type="ordered locus">COCOR_04618</name>
</gene>
<dbReference type="AlphaFoldDB" id="H8MI36"/>
<dbReference type="EMBL" id="CP003389">
    <property type="protein sequence ID" value="AFE05927.1"/>
    <property type="molecule type" value="Genomic_DNA"/>
</dbReference>
<evidence type="ECO:0000313" key="4">
    <source>
        <dbReference type="Proteomes" id="UP000007587"/>
    </source>
</evidence>
<dbReference type="OrthoDB" id="5381784at2"/>
<keyword evidence="1" id="KW-0812">Transmembrane</keyword>
<keyword evidence="1" id="KW-0472">Membrane</keyword>
<dbReference type="STRING" id="1144275.COCOR_04618"/>
<evidence type="ECO:0000256" key="1">
    <source>
        <dbReference type="SAM" id="Phobius"/>
    </source>
</evidence>
<dbReference type="HOGENOM" id="CLU_1666438_0_0_7"/>